<accession>A0A514CU88</accession>
<evidence type="ECO:0000313" key="2">
    <source>
        <dbReference type="EMBL" id="QDH84041.1"/>
    </source>
</evidence>
<organism evidence="2 3">
    <name type="scientific">Achromobacter phage vB_AxyP_19-32_Axy11</name>
    <dbReference type="NCBI Taxonomy" id="2591042"/>
    <lineage>
        <taxon>Viruses</taxon>
        <taxon>Duplodnaviria</taxon>
        <taxon>Heunggongvirae</taxon>
        <taxon>Uroviricota</taxon>
        <taxon>Caudoviricetes</taxon>
        <taxon>Schitoviridae</taxon>
        <taxon>Rothmandenesvirinae</taxon>
        <taxon>Pourcelvirus</taxon>
        <taxon>Pourcelvirus Axy11</taxon>
    </lineage>
</organism>
<keyword evidence="3" id="KW-1185">Reference proteome</keyword>
<evidence type="ECO:0000256" key="1">
    <source>
        <dbReference type="SAM" id="MobiDB-lite"/>
    </source>
</evidence>
<sequence>MSQERQIAGLEHQIAQSKKARELNENLRKLLGNALFRKVIIDGFCGEAARSYLAESIDPTCTPDQRANALGMAQASAYLRSWLAVTEQLTGAASASIPELEAELERARQPEEEDPNEYVG</sequence>
<dbReference type="EMBL" id="MK962630">
    <property type="protein sequence ID" value="QDH84041.1"/>
    <property type="molecule type" value="Genomic_DNA"/>
</dbReference>
<feature type="compositionally biased region" description="Acidic residues" evidence="1">
    <location>
        <begin position="111"/>
        <end position="120"/>
    </location>
</feature>
<proteinExistence type="predicted"/>
<feature type="region of interest" description="Disordered" evidence="1">
    <location>
        <begin position="95"/>
        <end position="120"/>
    </location>
</feature>
<evidence type="ECO:0000313" key="3">
    <source>
        <dbReference type="Proteomes" id="UP000317048"/>
    </source>
</evidence>
<protein>
    <submittedName>
        <fullName evidence="2">Uncharacterized protein</fullName>
    </submittedName>
</protein>
<reference evidence="2 3" key="1">
    <citation type="submission" date="2019-05" db="EMBL/GenBank/DDBJ databases">
        <title>Complete genome sequence of sixteen phages from Abidjan, cote d'Ivoire, isolated on a single strain of Achromobacter xylosoxidans.</title>
        <authorList>
            <person name="Essoh C."/>
            <person name="Vernadet J.-P."/>
            <person name="Vergnaud G."/>
            <person name="Pourcel C."/>
        </authorList>
    </citation>
    <scope>NUCLEOTIDE SEQUENCE [LARGE SCALE GENOMIC DNA]</scope>
</reference>
<dbReference type="Proteomes" id="UP000317048">
    <property type="component" value="Segment"/>
</dbReference>
<gene>
    <name evidence="2" type="ORF">Axy11_064</name>
</gene>
<name>A0A514CU88_9CAUD</name>